<feature type="compositionally biased region" description="Basic and acidic residues" evidence="6">
    <location>
        <begin position="273"/>
        <end position="285"/>
    </location>
</feature>
<dbReference type="GO" id="GO:0016491">
    <property type="term" value="F:oxidoreductase activity"/>
    <property type="evidence" value="ECO:0007669"/>
    <property type="project" value="UniProtKB-KW"/>
</dbReference>
<gene>
    <name evidence="9" type="ORF">CAZ10_08805</name>
</gene>
<comment type="similarity">
    <text evidence="1">Belongs to the thioredoxin family. DsbA subfamily.</text>
</comment>
<name>A0A241XR92_PSEAI</name>
<feature type="region of interest" description="Disordered" evidence="6">
    <location>
        <begin position="273"/>
        <end position="317"/>
    </location>
</feature>
<dbReference type="InterPro" id="IPR036249">
    <property type="entry name" value="Thioredoxin-like_sf"/>
</dbReference>
<evidence type="ECO:0000256" key="1">
    <source>
        <dbReference type="ARBA" id="ARBA00005791"/>
    </source>
</evidence>
<dbReference type="SUPFAM" id="SSF52833">
    <property type="entry name" value="Thioredoxin-like"/>
    <property type="match status" value="1"/>
</dbReference>
<proteinExistence type="inferred from homology"/>
<reference evidence="9 10" key="1">
    <citation type="submission" date="2017-05" db="EMBL/GenBank/DDBJ databases">
        <authorList>
            <person name="Song R."/>
            <person name="Chenine A.L."/>
            <person name="Ruprecht R.M."/>
        </authorList>
    </citation>
    <scope>NUCLEOTIDE SEQUENCE [LARGE SCALE GENOMIC DNA]</scope>
    <source>
        <strain evidence="9 10">S567_C10_BS</strain>
    </source>
</reference>
<dbReference type="Pfam" id="PF13462">
    <property type="entry name" value="Thioredoxin_4"/>
    <property type="match status" value="1"/>
</dbReference>
<evidence type="ECO:0000256" key="2">
    <source>
        <dbReference type="ARBA" id="ARBA00022729"/>
    </source>
</evidence>
<keyword evidence="7" id="KW-0472">Membrane</keyword>
<evidence type="ECO:0000256" key="6">
    <source>
        <dbReference type="SAM" id="MobiDB-lite"/>
    </source>
</evidence>
<sequence>MAKGLRFGHRCLPRTVGPTMKQFIKANGASILLSVAISQVITIAGLAFYTSTESFDKAINSAVNEAVATKEKAQIEEYRTSRFADFKEAPDEVPGNARVYGSLTARFTLAEFSDLECPYCKGLHGTLKEIVDRSNGAVNWQFRHMPLSFHNPAATTEAHAAECYADQFGNRGFWVMLDEVFQKSGGNGAGVSDLEEAVRKLGADTGKFQECMASERYKGHIEDQAKLGAKIGATGTPATVLIDNLTGEKEFIKGNRPTKDFIDAMKRMISESKVKDAQAKAKENGEPVDPGSVITKQLLGNPPAAAEQEKEPSKAAE</sequence>
<keyword evidence="7" id="KW-1133">Transmembrane helix</keyword>
<evidence type="ECO:0000259" key="8">
    <source>
        <dbReference type="PROSITE" id="PS51352"/>
    </source>
</evidence>
<evidence type="ECO:0000313" key="10">
    <source>
        <dbReference type="Proteomes" id="UP000194857"/>
    </source>
</evidence>
<keyword evidence="7" id="KW-0812">Transmembrane</keyword>
<evidence type="ECO:0000256" key="3">
    <source>
        <dbReference type="ARBA" id="ARBA00023002"/>
    </source>
</evidence>
<dbReference type="Proteomes" id="UP000194857">
    <property type="component" value="Unassembled WGS sequence"/>
</dbReference>
<keyword evidence="4" id="KW-1015">Disulfide bond</keyword>
<accession>A0A241XR92</accession>
<evidence type="ECO:0000313" key="9">
    <source>
        <dbReference type="EMBL" id="OTI62940.1"/>
    </source>
</evidence>
<dbReference type="Gene3D" id="3.40.30.10">
    <property type="entry name" value="Glutaredoxin"/>
    <property type="match status" value="1"/>
</dbReference>
<dbReference type="AlphaFoldDB" id="A0A241XR92"/>
<protein>
    <recommendedName>
        <fullName evidence="8">Thioredoxin domain-containing protein</fullName>
    </recommendedName>
</protein>
<comment type="caution">
    <text evidence="9">The sequence shown here is derived from an EMBL/GenBank/DDBJ whole genome shotgun (WGS) entry which is preliminary data.</text>
</comment>
<dbReference type="InterPro" id="IPR013766">
    <property type="entry name" value="Thioredoxin_domain"/>
</dbReference>
<dbReference type="PANTHER" id="PTHR13887">
    <property type="entry name" value="GLUTATHIONE S-TRANSFERASE KAPPA"/>
    <property type="match status" value="1"/>
</dbReference>
<feature type="compositionally biased region" description="Basic and acidic residues" evidence="6">
    <location>
        <begin position="307"/>
        <end position="317"/>
    </location>
</feature>
<keyword evidence="2" id="KW-0732">Signal</keyword>
<feature type="domain" description="Thioredoxin" evidence="8">
    <location>
        <begin position="57"/>
        <end position="270"/>
    </location>
</feature>
<keyword evidence="5" id="KW-0676">Redox-active center</keyword>
<keyword evidence="3" id="KW-0560">Oxidoreductase</keyword>
<evidence type="ECO:0000256" key="5">
    <source>
        <dbReference type="ARBA" id="ARBA00023284"/>
    </source>
</evidence>
<feature type="transmembrane region" description="Helical" evidence="7">
    <location>
        <begin position="29"/>
        <end position="49"/>
    </location>
</feature>
<dbReference type="PANTHER" id="PTHR13887:SF14">
    <property type="entry name" value="DISULFIDE BOND FORMATION PROTEIN D"/>
    <property type="match status" value="1"/>
</dbReference>
<organism evidence="9 10">
    <name type="scientific">Pseudomonas aeruginosa</name>
    <dbReference type="NCBI Taxonomy" id="287"/>
    <lineage>
        <taxon>Bacteria</taxon>
        <taxon>Pseudomonadati</taxon>
        <taxon>Pseudomonadota</taxon>
        <taxon>Gammaproteobacteria</taxon>
        <taxon>Pseudomonadales</taxon>
        <taxon>Pseudomonadaceae</taxon>
        <taxon>Pseudomonas</taxon>
    </lineage>
</organism>
<dbReference type="PROSITE" id="PS51352">
    <property type="entry name" value="THIOREDOXIN_2"/>
    <property type="match status" value="1"/>
</dbReference>
<evidence type="ECO:0000256" key="7">
    <source>
        <dbReference type="SAM" id="Phobius"/>
    </source>
</evidence>
<dbReference type="EMBL" id="NFFZ01000004">
    <property type="protein sequence ID" value="OTI62940.1"/>
    <property type="molecule type" value="Genomic_DNA"/>
</dbReference>
<dbReference type="InterPro" id="IPR012336">
    <property type="entry name" value="Thioredoxin-like_fold"/>
</dbReference>
<evidence type="ECO:0000256" key="4">
    <source>
        <dbReference type="ARBA" id="ARBA00023157"/>
    </source>
</evidence>